<feature type="domain" description="Aminoglycoside phosphotransferase" evidence="2">
    <location>
        <begin position="188"/>
        <end position="257"/>
    </location>
</feature>
<dbReference type="SUPFAM" id="SSF56112">
    <property type="entry name" value="Protein kinase-like (PK-like)"/>
    <property type="match status" value="1"/>
</dbReference>
<dbReference type="RefSeq" id="WP_184402346.1">
    <property type="nucleotide sequence ID" value="NZ_JACHHJ010000001.1"/>
</dbReference>
<gene>
    <name evidence="3" type="ORF">HNR44_000288</name>
</gene>
<comment type="caution">
    <text evidence="3">The sequence shown here is derived from an EMBL/GenBank/DDBJ whole genome shotgun (WGS) entry which is preliminary data.</text>
</comment>
<accession>A0A841PHW9</accession>
<dbReference type="Proteomes" id="UP000568839">
    <property type="component" value="Unassembled WGS sequence"/>
</dbReference>
<keyword evidence="4" id="KW-1185">Reference proteome</keyword>
<dbReference type="EMBL" id="JACHHJ010000001">
    <property type="protein sequence ID" value="MBB6448339.1"/>
    <property type="molecule type" value="Genomic_DNA"/>
</dbReference>
<evidence type="ECO:0000313" key="4">
    <source>
        <dbReference type="Proteomes" id="UP000568839"/>
    </source>
</evidence>
<keyword evidence="1" id="KW-0175">Coiled coil</keyword>
<keyword evidence="3" id="KW-0167">Capsid protein</keyword>
<dbReference type="Pfam" id="PF01636">
    <property type="entry name" value="APH"/>
    <property type="match status" value="1"/>
</dbReference>
<evidence type="ECO:0000256" key="1">
    <source>
        <dbReference type="SAM" id="Coils"/>
    </source>
</evidence>
<dbReference type="InterPro" id="IPR002575">
    <property type="entry name" value="Aminoglycoside_PTrfase"/>
</dbReference>
<name>A0A841PHW9_9BACL</name>
<dbReference type="GO" id="GO:0042601">
    <property type="term" value="C:endospore-forming forespore"/>
    <property type="evidence" value="ECO:0007669"/>
    <property type="project" value="TreeGrafter"/>
</dbReference>
<sequence length="339" mass="39874">MNEFNEQRLLDKINLQGADWTWISERVLKAEAPTGPIAIKRWQRTDTDRENFLHHLRYAERAGIQGVIPLMQRAKGDLPVFEVDEQVYYLEPWIEDEPIPSPPPKELRLLTILASNHKTSESEEKLSEEEVKNYKQEVEQLRQQDQLMMERITDQFEQSRFLSPFELTFLNGYPFLNQLFKEARKGFQKWARQIQEKESYRFVFCHGQPTLEHGLIEADGNAWFTNWETSGPGPPAYDLAYFYRDLSRKQPFHPLDGKKLYGTYEAYGPSWSEADTGLLKALTLTPTPILEFAESYRTTPRKFAEHQWTAMLQSKLSSLRYLHQMIQWKETQETSMKGK</sequence>
<protein>
    <submittedName>
        <fullName evidence="3">Spore coat protein YsxE</fullName>
    </submittedName>
</protein>
<keyword evidence="3" id="KW-0946">Virion</keyword>
<evidence type="ECO:0000259" key="2">
    <source>
        <dbReference type="Pfam" id="PF01636"/>
    </source>
</evidence>
<dbReference type="PANTHER" id="PTHR39179:SF3">
    <property type="entry name" value="COTS-RELATED PROTEIN"/>
    <property type="match status" value="1"/>
</dbReference>
<evidence type="ECO:0000313" key="3">
    <source>
        <dbReference type="EMBL" id="MBB6448339.1"/>
    </source>
</evidence>
<dbReference type="AlphaFoldDB" id="A0A841PHW9"/>
<dbReference type="InterPro" id="IPR011009">
    <property type="entry name" value="Kinase-like_dom_sf"/>
</dbReference>
<proteinExistence type="predicted"/>
<organism evidence="3 4">
    <name type="scientific">Geomicrobium halophilum</name>
    <dbReference type="NCBI Taxonomy" id="549000"/>
    <lineage>
        <taxon>Bacteria</taxon>
        <taxon>Bacillati</taxon>
        <taxon>Bacillota</taxon>
        <taxon>Bacilli</taxon>
        <taxon>Bacillales</taxon>
        <taxon>Geomicrobium</taxon>
    </lineage>
</organism>
<reference evidence="3 4" key="1">
    <citation type="submission" date="2020-08" db="EMBL/GenBank/DDBJ databases">
        <title>Genomic Encyclopedia of Type Strains, Phase IV (KMG-IV): sequencing the most valuable type-strain genomes for metagenomic binning, comparative biology and taxonomic classification.</title>
        <authorList>
            <person name="Goeker M."/>
        </authorList>
    </citation>
    <scope>NUCLEOTIDE SEQUENCE [LARGE SCALE GENOMIC DNA]</scope>
    <source>
        <strain evidence="3 4">DSM 21769</strain>
    </source>
</reference>
<feature type="coiled-coil region" evidence="1">
    <location>
        <begin position="117"/>
        <end position="151"/>
    </location>
</feature>
<dbReference type="InterPro" id="IPR047175">
    <property type="entry name" value="CotS-like"/>
</dbReference>
<dbReference type="Gene3D" id="3.90.1200.10">
    <property type="match status" value="1"/>
</dbReference>
<dbReference type="PANTHER" id="PTHR39179">
    <property type="entry name" value="SPORE COAT PROTEIN I"/>
    <property type="match status" value="1"/>
</dbReference>